<sequence length="438" mass="48341">MVDKHLTNNLLNPDGTTRADDNDRTRRAVAEELRACRIRHAKKQILKRATRQIALDSRSSLPDELRDTVAIISLFLESQTPLNELDNDSSGDDGNQSLLDQDINDFRSSIRTLIPHLSDLLSLNLDSLRAIADAVTNSGSASSSSDVPFANQSRSRARARVSEPSLSSQLSDRQRRLRTLQISELPASRRQMAVTAAAVMAARAEVMEHIVVLLERTKHGALSRASKAQAEHLATVAEGMEGKTRVMKLETLATIYTPETVAALNNYREHLRETRLRLEEKQKIATQALEAYEAADLGQKNGDGASTDEGAASRMSRGGKATSGAMVDIARRYGALVKEVETIKMEMKRLGAMADDNISIYDEIEIEDMTFDPNLQIYHYPCPCGDRFEIAIADLRDGQDIAVCPSCSLMIRVIFDHSDLPKDDSEQQKAPSQIAVQA</sequence>
<evidence type="ECO:0000256" key="6">
    <source>
        <dbReference type="ARBA" id="ARBA00036267"/>
    </source>
</evidence>
<evidence type="ECO:0000256" key="8">
    <source>
        <dbReference type="ARBA" id="ARBA00048125"/>
    </source>
</evidence>
<evidence type="ECO:0000256" key="5">
    <source>
        <dbReference type="ARBA" id="ARBA00024032"/>
    </source>
</evidence>
<reference evidence="12 13" key="1">
    <citation type="submission" date="2015-04" db="EMBL/GenBank/DDBJ databases">
        <authorList>
            <person name="Heijne W.H."/>
            <person name="Fedorova N.D."/>
            <person name="Nierman W.C."/>
            <person name="Vollebregt A.W."/>
            <person name="Zhao Z."/>
            <person name="Wu L."/>
            <person name="Kumar M."/>
            <person name="Stam H."/>
            <person name="van den Berg M.A."/>
            <person name="Pel H.J."/>
        </authorList>
    </citation>
    <scope>NUCLEOTIDE SEQUENCE [LARGE SCALE GENOMIC DNA]</scope>
    <source>
        <strain evidence="12 13">CBS 393.64</strain>
    </source>
</reference>
<evidence type="ECO:0000256" key="10">
    <source>
        <dbReference type="SAM" id="MobiDB-lite"/>
    </source>
</evidence>
<evidence type="ECO:0000313" key="12">
    <source>
        <dbReference type="EMBL" id="KKA19466.1"/>
    </source>
</evidence>
<feature type="region of interest" description="Disordered" evidence="10">
    <location>
        <begin position="1"/>
        <end position="23"/>
    </location>
</feature>
<dbReference type="Pfam" id="PF05207">
    <property type="entry name" value="Zn_ribbon_CSL"/>
    <property type="match status" value="1"/>
</dbReference>
<comment type="catalytic activity">
    <reaction evidence="6">
        <text>[3Fe-4S](1+)-[protein] + Fe(2+)-[Dph3] = [3Fe-4S](0)-[protein] + Fe(3+)-[Dph3]</text>
        <dbReference type="Rhea" id="RHEA:71235"/>
        <dbReference type="Rhea" id="RHEA-COMP:17996"/>
        <dbReference type="Rhea" id="RHEA-COMP:17997"/>
        <dbReference type="Rhea" id="RHEA-COMP:18002"/>
        <dbReference type="Rhea" id="RHEA-COMP:18003"/>
        <dbReference type="ChEBI" id="CHEBI:29033"/>
        <dbReference type="ChEBI" id="CHEBI:29034"/>
        <dbReference type="ChEBI" id="CHEBI:33751"/>
        <dbReference type="ChEBI" id="CHEBI:47402"/>
        <dbReference type="ChEBI" id="CHEBI:83228"/>
    </reaction>
</comment>
<dbReference type="EMBL" id="LASV01000346">
    <property type="protein sequence ID" value="KKA19466.1"/>
    <property type="molecule type" value="Genomic_DNA"/>
</dbReference>
<dbReference type="InterPro" id="IPR007872">
    <property type="entry name" value="DPH_MB_dom"/>
</dbReference>
<name>A0A0F4YNN2_RASE3</name>
<evidence type="ECO:0000256" key="1">
    <source>
        <dbReference type="ARBA" id="ARBA00001954"/>
    </source>
</evidence>
<dbReference type="AlphaFoldDB" id="A0A0F4YNN2"/>
<dbReference type="PROSITE" id="PS51074">
    <property type="entry name" value="DPH_MB"/>
    <property type="match status" value="1"/>
</dbReference>
<dbReference type="RefSeq" id="XP_013326078.1">
    <property type="nucleotide sequence ID" value="XM_013470624.1"/>
</dbReference>
<keyword evidence="3" id="KW-0479">Metal-binding</keyword>
<dbReference type="GO" id="GO:0017183">
    <property type="term" value="P:protein histidyl modification to diphthamide"/>
    <property type="evidence" value="ECO:0007669"/>
    <property type="project" value="UniProtKB-UniPathway"/>
</dbReference>
<keyword evidence="13" id="KW-1185">Reference proteome</keyword>
<dbReference type="InterPro" id="IPR044248">
    <property type="entry name" value="DPH3/4-like"/>
</dbReference>
<comment type="similarity">
    <text evidence="5">Belongs to the DPH3 family.</text>
</comment>
<dbReference type="SUPFAM" id="SSF144217">
    <property type="entry name" value="CSL zinc finger"/>
    <property type="match status" value="1"/>
</dbReference>
<feature type="region of interest" description="Disordered" evidence="10">
    <location>
        <begin position="137"/>
        <end position="173"/>
    </location>
</feature>
<keyword evidence="9" id="KW-0175">Coiled coil</keyword>
<dbReference type="OrthoDB" id="66964at2759"/>
<feature type="coiled-coil region" evidence="9">
    <location>
        <begin position="261"/>
        <end position="295"/>
    </location>
</feature>
<feature type="domain" description="DPH-type MB" evidence="11">
    <location>
        <begin position="360"/>
        <end position="416"/>
    </location>
</feature>
<dbReference type="FunFam" id="3.10.660.10:FF:000001">
    <property type="entry name" value="Diphthamide biosynthesis 3"/>
    <property type="match status" value="1"/>
</dbReference>
<comment type="caution">
    <text evidence="12">The sequence shown here is derived from an EMBL/GenBank/DDBJ whole genome shotgun (WGS) entry which is preliminary data.</text>
</comment>
<comment type="cofactor">
    <cofactor evidence="1">
        <name>Fe(2+)</name>
        <dbReference type="ChEBI" id="CHEBI:29033"/>
    </cofactor>
</comment>
<protein>
    <recommendedName>
        <fullName evidence="7">Diphthamide biosynthesis protein 3</fullName>
    </recommendedName>
</protein>
<evidence type="ECO:0000313" key="13">
    <source>
        <dbReference type="Proteomes" id="UP000053958"/>
    </source>
</evidence>
<dbReference type="InterPro" id="IPR029327">
    <property type="entry name" value="HAUS4"/>
</dbReference>
<evidence type="ECO:0000256" key="7">
    <source>
        <dbReference type="ARBA" id="ARBA00041070"/>
    </source>
</evidence>
<comment type="pathway">
    <text evidence="2">Protein modification; peptidyl-diphthamide biosynthesis.</text>
</comment>
<evidence type="ECO:0000256" key="3">
    <source>
        <dbReference type="ARBA" id="ARBA00022723"/>
    </source>
</evidence>
<dbReference type="PANTHER" id="PTHR21454:SF31">
    <property type="entry name" value="DIPHTHAMIDE BIOSYNTHESIS PROTEIN 3"/>
    <property type="match status" value="1"/>
</dbReference>
<dbReference type="GO" id="GO:0070652">
    <property type="term" value="C:HAUS complex"/>
    <property type="evidence" value="ECO:0007669"/>
    <property type="project" value="InterPro"/>
</dbReference>
<gene>
    <name evidence="12" type="ORF">T310_6564</name>
</gene>
<evidence type="ECO:0000256" key="4">
    <source>
        <dbReference type="ARBA" id="ARBA00023004"/>
    </source>
</evidence>
<evidence type="ECO:0000256" key="2">
    <source>
        <dbReference type="ARBA" id="ARBA00005156"/>
    </source>
</evidence>
<dbReference type="Pfam" id="PF14735">
    <property type="entry name" value="HAUS4"/>
    <property type="match status" value="1"/>
</dbReference>
<dbReference type="Gene3D" id="3.10.660.10">
    <property type="entry name" value="DPH Zinc finger"/>
    <property type="match status" value="1"/>
</dbReference>
<evidence type="ECO:0000256" key="9">
    <source>
        <dbReference type="SAM" id="Coils"/>
    </source>
</evidence>
<keyword evidence="4" id="KW-0408">Iron</keyword>
<dbReference type="PANTHER" id="PTHR21454">
    <property type="entry name" value="DPH3 HOMOLOG-RELATED"/>
    <property type="match status" value="1"/>
</dbReference>
<dbReference type="STRING" id="1408163.A0A0F4YNN2"/>
<organism evidence="12 13">
    <name type="scientific">Rasamsonia emersonii (strain ATCC 16479 / CBS 393.64 / IMI 116815)</name>
    <dbReference type="NCBI Taxonomy" id="1408163"/>
    <lineage>
        <taxon>Eukaryota</taxon>
        <taxon>Fungi</taxon>
        <taxon>Dikarya</taxon>
        <taxon>Ascomycota</taxon>
        <taxon>Pezizomycotina</taxon>
        <taxon>Eurotiomycetes</taxon>
        <taxon>Eurotiomycetidae</taxon>
        <taxon>Eurotiales</taxon>
        <taxon>Trichocomaceae</taxon>
        <taxon>Rasamsonia</taxon>
    </lineage>
</organism>
<dbReference type="GO" id="GO:0046872">
    <property type="term" value="F:metal ion binding"/>
    <property type="evidence" value="ECO:0007669"/>
    <property type="project" value="UniProtKB-KW"/>
</dbReference>
<dbReference type="UniPathway" id="UPA00559"/>
<dbReference type="Proteomes" id="UP000053958">
    <property type="component" value="Unassembled WGS sequence"/>
</dbReference>
<feature type="region of interest" description="Disordered" evidence="10">
    <location>
        <begin position="298"/>
        <end position="319"/>
    </location>
</feature>
<dbReference type="GeneID" id="25318865"/>
<dbReference type="GO" id="GO:0051225">
    <property type="term" value="P:spindle assembly"/>
    <property type="evidence" value="ECO:0007669"/>
    <property type="project" value="InterPro"/>
</dbReference>
<evidence type="ECO:0000259" key="11">
    <source>
        <dbReference type="PROSITE" id="PS51074"/>
    </source>
</evidence>
<accession>A0A0F4YNN2</accession>
<comment type="catalytic activity">
    <reaction evidence="8">
        <text>2 [3Fe-4S](0)-[protein] + 2 Fe(2+)-[Dph3] + NADH = 2 [4Fe-4S](1+)-[protein] + 2 [Dph3] + NAD(+) + H(+)</text>
        <dbReference type="Rhea" id="RHEA:71239"/>
        <dbReference type="Rhea" id="RHEA-COMP:17997"/>
        <dbReference type="Rhea" id="RHEA-COMP:17998"/>
        <dbReference type="Rhea" id="RHEA-COMP:18001"/>
        <dbReference type="Rhea" id="RHEA-COMP:18002"/>
        <dbReference type="ChEBI" id="CHEBI:15378"/>
        <dbReference type="ChEBI" id="CHEBI:29033"/>
        <dbReference type="ChEBI" id="CHEBI:33723"/>
        <dbReference type="ChEBI" id="CHEBI:47402"/>
        <dbReference type="ChEBI" id="CHEBI:57540"/>
        <dbReference type="ChEBI" id="CHEBI:57945"/>
        <dbReference type="ChEBI" id="CHEBI:83228"/>
    </reaction>
</comment>
<dbReference type="InterPro" id="IPR036671">
    <property type="entry name" value="DPH_MB_sf"/>
</dbReference>
<proteinExistence type="inferred from homology"/>